<dbReference type="InterPro" id="IPR002575">
    <property type="entry name" value="Aminoglycoside_PTrfase"/>
</dbReference>
<accession>A0A919JJV4</accession>
<evidence type="ECO:0000259" key="1">
    <source>
        <dbReference type="Pfam" id="PF01636"/>
    </source>
</evidence>
<dbReference type="SUPFAM" id="SSF56112">
    <property type="entry name" value="Protein kinase-like (PK-like)"/>
    <property type="match status" value="1"/>
</dbReference>
<comment type="caution">
    <text evidence="2">The sequence shown here is derived from an EMBL/GenBank/DDBJ whole genome shotgun (WGS) entry which is preliminary data.</text>
</comment>
<evidence type="ECO:0000313" key="3">
    <source>
        <dbReference type="Proteomes" id="UP000647172"/>
    </source>
</evidence>
<dbReference type="Proteomes" id="UP000647172">
    <property type="component" value="Unassembled WGS sequence"/>
</dbReference>
<evidence type="ECO:0000313" key="2">
    <source>
        <dbReference type="EMBL" id="GIE50610.1"/>
    </source>
</evidence>
<name>A0A919JJV4_9ACTN</name>
<dbReference type="Gene3D" id="3.90.1200.10">
    <property type="match status" value="1"/>
</dbReference>
<dbReference type="Pfam" id="PF01636">
    <property type="entry name" value="APH"/>
    <property type="match status" value="1"/>
</dbReference>
<dbReference type="AlphaFoldDB" id="A0A919JJV4"/>
<organism evidence="2 3">
    <name type="scientific">Actinoplanes nipponensis</name>
    <dbReference type="NCBI Taxonomy" id="135950"/>
    <lineage>
        <taxon>Bacteria</taxon>
        <taxon>Bacillati</taxon>
        <taxon>Actinomycetota</taxon>
        <taxon>Actinomycetes</taxon>
        <taxon>Micromonosporales</taxon>
        <taxon>Micromonosporaceae</taxon>
        <taxon>Actinoplanes</taxon>
    </lineage>
</organism>
<dbReference type="InterPro" id="IPR011009">
    <property type="entry name" value="Kinase-like_dom_sf"/>
</dbReference>
<dbReference type="InterPro" id="IPR051678">
    <property type="entry name" value="AGP_Transferase"/>
</dbReference>
<dbReference type="EMBL" id="BOMQ01000051">
    <property type="protein sequence ID" value="GIE50610.1"/>
    <property type="molecule type" value="Genomic_DNA"/>
</dbReference>
<dbReference type="PANTHER" id="PTHR21310">
    <property type="entry name" value="AMINOGLYCOSIDE PHOSPHOTRANSFERASE-RELATED-RELATED"/>
    <property type="match status" value="1"/>
</dbReference>
<dbReference type="Gene3D" id="3.30.200.20">
    <property type="entry name" value="Phosphorylase Kinase, domain 1"/>
    <property type="match status" value="1"/>
</dbReference>
<protein>
    <submittedName>
        <fullName evidence="2">Aminoglycoside phosphotransferase</fullName>
    </submittedName>
</protein>
<dbReference type="PANTHER" id="PTHR21310:SF42">
    <property type="entry name" value="BIFUNCTIONAL AAC_APH"/>
    <property type="match status" value="1"/>
</dbReference>
<gene>
    <name evidence="2" type="ORF">Ani05nite_41440</name>
</gene>
<proteinExistence type="predicted"/>
<feature type="domain" description="Aminoglycoside phosphotransferase" evidence="1">
    <location>
        <begin position="3"/>
        <end position="207"/>
    </location>
</feature>
<dbReference type="CDD" id="cd05155">
    <property type="entry name" value="APH_ChoK_like_1"/>
    <property type="match status" value="1"/>
</dbReference>
<keyword evidence="3" id="KW-1185">Reference proteome</keyword>
<sequence length="242" mass="25157">MSVRLPRHGGAVGQAEKNLFWLPRLAPQLPPAVPSPVAVGRPALGYPWSWGVARWLDGEVATVAGLGDSRETARTLAAFLRALQAIPTVTGDPRLAGRPLAGRDADTRAAIAEVAGVFDARAMTALWEAALHAPAWDRPPVWFHGDFHTGNLLTRGGRLSAVIDFGGLGAGDPAGDLTVAFTLLSAGARAVFRDALGVDDATWLRGRGRALAGGLNAYASYGAVDARVAAQTTRQITAALAG</sequence>
<reference evidence="2" key="1">
    <citation type="submission" date="2021-01" db="EMBL/GenBank/DDBJ databases">
        <title>Whole genome shotgun sequence of Actinoplanes nipponensis NBRC 14063.</title>
        <authorList>
            <person name="Komaki H."/>
            <person name="Tamura T."/>
        </authorList>
    </citation>
    <scope>NUCLEOTIDE SEQUENCE</scope>
    <source>
        <strain evidence="2">NBRC 14063</strain>
    </source>
</reference>